<evidence type="ECO:0000313" key="4">
    <source>
        <dbReference type="Proteomes" id="UP001530400"/>
    </source>
</evidence>
<dbReference type="EMBL" id="JALLPJ020000230">
    <property type="protein sequence ID" value="KAL3798099.1"/>
    <property type="molecule type" value="Genomic_DNA"/>
</dbReference>
<name>A0ABD3QCK7_9STRA</name>
<evidence type="ECO:0000256" key="1">
    <source>
        <dbReference type="SAM" id="SignalP"/>
    </source>
</evidence>
<protein>
    <recommendedName>
        <fullName evidence="2">Methyltransferase domain-containing protein</fullName>
    </recommendedName>
</protein>
<comment type="caution">
    <text evidence="3">The sequence shown here is derived from an EMBL/GenBank/DDBJ whole genome shotgun (WGS) entry which is preliminary data.</text>
</comment>
<gene>
    <name evidence="3" type="ORF">ACHAWO_010843</name>
</gene>
<feature type="signal peptide" evidence="1">
    <location>
        <begin position="1"/>
        <end position="16"/>
    </location>
</feature>
<feature type="domain" description="Methyltransferase" evidence="2">
    <location>
        <begin position="152"/>
        <end position="278"/>
    </location>
</feature>
<keyword evidence="4" id="KW-1185">Reference proteome</keyword>
<accession>A0ABD3QCK7</accession>
<evidence type="ECO:0000313" key="3">
    <source>
        <dbReference type="EMBL" id="KAL3798099.1"/>
    </source>
</evidence>
<dbReference type="InterPro" id="IPR025714">
    <property type="entry name" value="Methyltranfer_dom"/>
</dbReference>
<evidence type="ECO:0000259" key="2">
    <source>
        <dbReference type="Pfam" id="PF13679"/>
    </source>
</evidence>
<dbReference type="AlphaFoldDB" id="A0ABD3QCK7"/>
<dbReference type="PANTHER" id="PTHR13369">
    <property type="match status" value="1"/>
</dbReference>
<dbReference type="Pfam" id="PF13679">
    <property type="entry name" value="Methyltransf_32"/>
    <property type="match status" value="1"/>
</dbReference>
<feature type="chain" id="PRO_5044870152" description="Methyltransferase domain-containing protein" evidence="1">
    <location>
        <begin position="17"/>
        <end position="335"/>
    </location>
</feature>
<organism evidence="3 4">
    <name type="scientific">Cyclotella atomus</name>
    <dbReference type="NCBI Taxonomy" id="382360"/>
    <lineage>
        <taxon>Eukaryota</taxon>
        <taxon>Sar</taxon>
        <taxon>Stramenopiles</taxon>
        <taxon>Ochrophyta</taxon>
        <taxon>Bacillariophyta</taxon>
        <taxon>Coscinodiscophyceae</taxon>
        <taxon>Thalassiosirophycidae</taxon>
        <taxon>Stephanodiscales</taxon>
        <taxon>Stephanodiscaceae</taxon>
        <taxon>Cyclotella</taxon>
    </lineage>
</organism>
<reference evidence="3 4" key="1">
    <citation type="submission" date="2024-10" db="EMBL/GenBank/DDBJ databases">
        <title>Updated reference genomes for cyclostephanoid diatoms.</title>
        <authorList>
            <person name="Roberts W.R."/>
            <person name="Alverson A.J."/>
        </authorList>
    </citation>
    <scope>NUCLEOTIDE SEQUENCE [LARGE SCALE GENOMIC DNA]</scope>
    <source>
        <strain evidence="3 4">AJA010-31</strain>
    </source>
</reference>
<keyword evidence="1" id="KW-0732">Signal</keyword>
<dbReference type="Proteomes" id="UP001530400">
    <property type="component" value="Unassembled WGS sequence"/>
</dbReference>
<sequence length="335" mass="37502">MLNICSVCAAMTALFAAPQSMPPLDQQRRHSSDYGVKINHPTSYDDNPSFKGPIVLEEMRSPDYYRRRIRHYMSNDKLRNPLPHHETKSPIQLNSNAPTATIIKAVVEHLARKDAPVDVKEVAESTEFYLRIGKRMFGAARRSMKNKANANQDDEEDTITIYDLCSGHGLTGMMFVACNPPRGNYRQLVRAVLVDQSKPQSHNVLREIISEVCPWVTADTIQFETCSLEDFKSKTNDMEGNASIVISTHACGSLTDTVLSYAVDKHASAVAVMPCCYTGTDQGTPYGLRRMLGVSLSADVRRSFYLQDHEYHGDFATIPKAITPMNRIIVGEKRK</sequence>
<proteinExistence type="predicted"/>
<dbReference type="PANTHER" id="PTHR13369:SF0">
    <property type="entry name" value="GLUTATHIONE S-TRANSFERASE C-TERMINAL DOMAIN-CONTAINING PROTEIN"/>
    <property type="match status" value="1"/>
</dbReference>